<keyword evidence="1" id="KW-0812">Transmembrane</keyword>
<feature type="transmembrane region" description="Helical" evidence="1">
    <location>
        <begin position="431"/>
        <end position="453"/>
    </location>
</feature>
<proteinExistence type="predicted"/>
<protein>
    <submittedName>
        <fullName evidence="2">Uncharacterized protein</fullName>
    </submittedName>
</protein>
<name>A0ABQ0LLT3_MYCCL</name>
<evidence type="ECO:0000313" key="3">
    <source>
        <dbReference type="Proteomes" id="UP000815677"/>
    </source>
</evidence>
<dbReference type="EMBL" id="DF847554">
    <property type="protein sequence ID" value="GAT52068.1"/>
    <property type="molecule type" value="Genomic_DNA"/>
</dbReference>
<keyword evidence="3" id="KW-1185">Reference proteome</keyword>
<sequence>MECRAQALACRLVALQRSGLRLGSQTHRRAAATLSEAAWGMRRELCVNQGQRKDPIELGACKAFTDGRTVRAAQLRLTQWLRLAPIPTWHRPHSPFCARRKLADSPRSQDALPLLPARGFGVSHPGLRALRIWVGIHPLRQYCRHASIRHMDVFSTIKEISSTHWQEVQTDHRPSLVPPNTQLVGPTPLATSRVGHARFACADKTSPLPNILATAPPPFVGESSRIRPKSQSLENVPTTFQGGRTPFEYGVATFRTRSNPTTDVEEDPMAISQLILLRWLWRLVHGLCTSTTIGYPPRATSVRRLWSYPTGGPTLPDVVFPARRSSEGCGGVTYACNGLGAADHGQVIHLWSFAGLATTTNPAQPCLLPHAQGPRELSLSQIRRVCQHCDGENTSLKDRSSGTVLASVGGLTVMLRRHLGVLSSKLTSRYLVLRFIPAIFLLITFSTALLVIYRVARGPYPNPIPFCPSTRTVTLHPVTYRFILLIPSPLLSLADSLHSLHPSRNNLISPTNGQYTYIPVFFGYFTLAVYDLCAFHGQWRLPTYLRARRHLLRASTLCGGWRRLPRSTTTTSPDTRMQAACLGIGHMSRGWVIAPVGVCAWGRARDGRSPSL</sequence>
<evidence type="ECO:0000256" key="1">
    <source>
        <dbReference type="SAM" id="Phobius"/>
    </source>
</evidence>
<keyword evidence="1" id="KW-0472">Membrane</keyword>
<gene>
    <name evidence="2" type="ORF">MCHLO_09155</name>
</gene>
<feature type="transmembrane region" description="Helical" evidence="1">
    <location>
        <begin position="517"/>
        <end position="539"/>
    </location>
</feature>
<reference evidence="2" key="1">
    <citation type="submission" date="2014-09" db="EMBL/GenBank/DDBJ databases">
        <title>Genome sequence of the luminous mushroom Mycena chlorophos for searching fungal bioluminescence genes.</title>
        <authorList>
            <person name="Tanaka Y."/>
            <person name="Kasuga D."/>
            <person name="Oba Y."/>
            <person name="Hase S."/>
            <person name="Sato K."/>
            <person name="Oba Y."/>
            <person name="Sakakibara Y."/>
        </authorList>
    </citation>
    <scope>NUCLEOTIDE SEQUENCE</scope>
</reference>
<evidence type="ECO:0000313" key="2">
    <source>
        <dbReference type="EMBL" id="GAT52068.1"/>
    </source>
</evidence>
<organism evidence="2 3">
    <name type="scientific">Mycena chlorophos</name>
    <name type="common">Agaric fungus</name>
    <name type="synonym">Agaricus chlorophos</name>
    <dbReference type="NCBI Taxonomy" id="658473"/>
    <lineage>
        <taxon>Eukaryota</taxon>
        <taxon>Fungi</taxon>
        <taxon>Dikarya</taxon>
        <taxon>Basidiomycota</taxon>
        <taxon>Agaricomycotina</taxon>
        <taxon>Agaricomycetes</taxon>
        <taxon>Agaricomycetidae</taxon>
        <taxon>Agaricales</taxon>
        <taxon>Marasmiineae</taxon>
        <taxon>Mycenaceae</taxon>
        <taxon>Mycena</taxon>
    </lineage>
</organism>
<dbReference type="Proteomes" id="UP000815677">
    <property type="component" value="Unassembled WGS sequence"/>
</dbReference>
<keyword evidence="1" id="KW-1133">Transmembrane helix</keyword>
<accession>A0ABQ0LLT3</accession>